<name>A0A8S5Q5W8_9CAUD</name>
<proteinExistence type="predicted"/>
<evidence type="ECO:0000313" key="1">
    <source>
        <dbReference type="EMBL" id="DAE14719.1"/>
    </source>
</evidence>
<sequence length="29" mass="3334">MEGALREAPLLVCRLPIPIQFSQPWLQAR</sequence>
<organism evidence="1">
    <name type="scientific">Myoviridae sp. ctAca11</name>
    <dbReference type="NCBI Taxonomy" id="2825043"/>
    <lineage>
        <taxon>Viruses</taxon>
        <taxon>Duplodnaviria</taxon>
        <taxon>Heunggongvirae</taxon>
        <taxon>Uroviricota</taxon>
        <taxon>Caudoviricetes</taxon>
    </lineage>
</organism>
<protein>
    <submittedName>
        <fullName evidence="1">Uncharacterized protein</fullName>
    </submittedName>
</protein>
<dbReference type="EMBL" id="BK015590">
    <property type="protein sequence ID" value="DAE14719.1"/>
    <property type="molecule type" value="Genomic_DNA"/>
</dbReference>
<reference evidence="1" key="1">
    <citation type="journal article" date="2021" name="Proc. Natl. Acad. Sci. U.S.A.">
        <title>A Catalog of Tens of Thousands of Viruses from Human Metagenomes Reveals Hidden Associations with Chronic Diseases.</title>
        <authorList>
            <person name="Tisza M.J."/>
            <person name="Buck C.B."/>
        </authorList>
    </citation>
    <scope>NUCLEOTIDE SEQUENCE</scope>
    <source>
        <strain evidence="1">CtAca11</strain>
    </source>
</reference>
<accession>A0A8S5Q5W8</accession>